<protein>
    <submittedName>
        <fullName evidence="1">Uncharacterized protein</fullName>
    </submittedName>
</protein>
<sequence>MIDFPPDIDDCTTDAERARWLLTASIDQLIRDQNFIRFALRAARFQAGLAYLDAEFSHMREPRREDGWPLNGVAIAVARGRLNRIASGLPPLNMGT</sequence>
<gene>
    <name evidence="1" type="ORF">AS026_21120</name>
</gene>
<dbReference type="OrthoDB" id="8398518at2"/>
<comment type="caution">
    <text evidence="1">The sequence shown here is derived from an EMBL/GenBank/DDBJ whole genome shotgun (WGS) entry which is preliminary data.</text>
</comment>
<proteinExistence type="predicted"/>
<dbReference type="AlphaFoldDB" id="A0A109J4E2"/>
<dbReference type="RefSeq" id="WP_062374736.1">
    <property type="nucleotide sequence ID" value="NZ_LNCD01000137.1"/>
</dbReference>
<accession>A0A109J4E2</accession>
<organism evidence="1 2">
    <name type="scientific">Rhizobium altiplani</name>
    <dbReference type="NCBI Taxonomy" id="1864509"/>
    <lineage>
        <taxon>Bacteria</taxon>
        <taxon>Pseudomonadati</taxon>
        <taxon>Pseudomonadota</taxon>
        <taxon>Alphaproteobacteria</taxon>
        <taxon>Hyphomicrobiales</taxon>
        <taxon>Rhizobiaceae</taxon>
        <taxon>Rhizobium/Agrobacterium group</taxon>
        <taxon>Rhizobium</taxon>
    </lineage>
</organism>
<reference evidence="1 2" key="1">
    <citation type="submission" date="2015-11" db="EMBL/GenBank/DDBJ databases">
        <title>Draft Genome Sequence of the Strain BR 10423 (Rhizobium sp.) isolated from nodules of Mimosa pudica.</title>
        <authorList>
            <person name="Barauna A.C."/>
            <person name="Zilli J.E."/>
            <person name="Simoes-Araujo J.L."/>
            <person name="Reis V.M."/>
            <person name="James E.K."/>
            <person name="Reis F.B.Jr."/>
            <person name="Rouws L.F."/>
            <person name="Passos S.R."/>
            <person name="Gois S.R."/>
        </authorList>
    </citation>
    <scope>NUCLEOTIDE SEQUENCE [LARGE SCALE GENOMIC DNA]</scope>
    <source>
        <strain evidence="1 2">BR10423</strain>
    </source>
</reference>
<dbReference type="EMBL" id="LNCD01000137">
    <property type="protein sequence ID" value="KWV42113.1"/>
    <property type="molecule type" value="Genomic_DNA"/>
</dbReference>
<dbReference type="Proteomes" id="UP000068164">
    <property type="component" value="Unassembled WGS sequence"/>
</dbReference>
<evidence type="ECO:0000313" key="2">
    <source>
        <dbReference type="Proteomes" id="UP000068164"/>
    </source>
</evidence>
<evidence type="ECO:0000313" key="1">
    <source>
        <dbReference type="EMBL" id="KWV42113.1"/>
    </source>
</evidence>
<name>A0A109J4E2_9HYPH</name>
<keyword evidence="2" id="KW-1185">Reference proteome</keyword>